<sequence>MTPKLRKIHRRVWRLMAILLPSLILIGAGVIPLSSPDKAIPFSNLTLLNKVVLGTQDGIVVQYGESISGQPYLEIDLTKVRESASSIATLSRTSYPDILLGKINSSGNTFFELISGIDINGSTLHIEDVLRHQHLYDIPLHLNTK</sequence>
<name>A0A9D7SZE2_9BACT</name>
<keyword evidence="1" id="KW-0812">Transmembrane</keyword>
<dbReference type="AlphaFoldDB" id="A0A9D7SZE2"/>
<reference evidence="2 3" key="1">
    <citation type="submission" date="2020-10" db="EMBL/GenBank/DDBJ databases">
        <title>Connecting structure to function with the recovery of over 1000 high-quality activated sludge metagenome-assembled genomes encoding full-length rRNA genes using long-read sequencing.</title>
        <authorList>
            <person name="Singleton C.M."/>
            <person name="Petriglieri F."/>
            <person name="Kristensen J.M."/>
            <person name="Kirkegaard R.H."/>
            <person name="Michaelsen T.Y."/>
            <person name="Andersen M.H."/>
            <person name="Karst S.M."/>
            <person name="Dueholm M.S."/>
            <person name="Nielsen P.H."/>
            <person name="Albertsen M."/>
        </authorList>
    </citation>
    <scope>NUCLEOTIDE SEQUENCE [LARGE SCALE GENOMIC DNA]</scope>
    <source>
        <strain evidence="2">Ribe_18-Q3-R11-54_MAXAC.273</strain>
    </source>
</reference>
<feature type="transmembrane region" description="Helical" evidence="1">
    <location>
        <begin position="12"/>
        <end position="33"/>
    </location>
</feature>
<proteinExistence type="predicted"/>
<accession>A0A9D7SZE2</accession>
<dbReference type="Proteomes" id="UP000808337">
    <property type="component" value="Unassembled WGS sequence"/>
</dbReference>
<keyword evidence="1" id="KW-0472">Membrane</keyword>
<dbReference type="EMBL" id="JADKGY010000031">
    <property type="protein sequence ID" value="MBK9984758.1"/>
    <property type="molecule type" value="Genomic_DNA"/>
</dbReference>
<organism evidence="2 3">
    <name type="scientific">Candidatus Opimibacter skivensis</name>
    <dbReference type="NCBI Taxonomy" id="2982028"/>
    <lineage>
        <taxon>Bacteria</taxon>
        <taxon>Pseudomonadati</taxon>
        <taxon>Bacteroidota</taxon>
        <taxon>Saprospiria</taxon>
        <taxon>Saprospirales</taxon>
        <taxon>Saprospiraceae</taxon>
        <taxon>Candidatus Opimibacter</taxon>
    </lineage>
</organism>
<evidence type="ECO:0000313" key="2">
    <source>
        <dbReference type="EMBL" id="MBK9984758.1"/>
    </source>
</evidence>
<gene>
    <name evidence="2" type="ORF">IPP15_20750</name>
</gene>
<evidence type="ECO:0000256" key="1">
    <source>
        <dbReference type="SAM" id="Phobius"/>
    </source>
</evidence>
<keyword evidence="1" id="KW-1133">Transmembrane helix</keyword>
<protein>
    <submittedName>
        <fullName evidence="2">Uncharacterized protein</fullName>
    </submittedName>
</protein>
<evidence type="ECO:0000313" key="3">
    <source>
        <dbReference type="Proteomes" id="UP000808337"/>
    </source>
</evidence>
<comment type="caution">
    <text evidence="2">The sequence shown here is derived from an EMBL/GenBank/DDBJ whole genome shotgun (WGS) entry which is preliminary data.</text>
</comment>